<evidence type="ECO:0000256" key="4">
    <source>
        <dbReference type="ARBA" id="ARBA00022602"/>
    </source>
</evidence>
<reference evidence="10" key="1">
    <citation type="journal article" date="2023" name="Nat. Commun.">
        <title>Diploid and tetraploid genomes of Acorus and the evolution of monocots.</title>
        <authorList>
            <person name="Ma L."/>
            <person name="Liu K.W."/>
            <person name="Li Z."/>
            <person name="Hsiao Y.Y."/>
            <person name="Qi Y."/>
            <person name="Fu T."/>
            <person name="Tang G.D."/>
            <person name="Zhang D."/>
            <person name="Sun W.H."/>
            <person name="Liu D.K."/>
            <person name="Li Y."/>
            <person name="Chen G.Z."/>
            <person name="Liu X.D."/>
            <person name="Liao X.Y."/>
            <person name="Jiang Y.T."/>
            <person name="Yu X."/>
            <person name="Hao Y."/>
            <person name="Huang J."/>
            <person name="Zhao X.W."/>
            <person name="Ke S."/>
            <person name="Chen Y.Y."/>
            <person name="Wu W.L."/>
            <person name="Hsu J.L."/>
            <person name="Lin Y.F."/>
            <person name="Huang M.D."/>
            <person name="Li C.Y."/>
            <person name="Huang L."/>
            <person name="Wang Z.W."/>
            <person name="Zhao X."/>
            <person name="Zhong W.Y."/>
            <person name="Peng D.H."/>
            <person name="Ahmad S."/>
            <person name="Lan S."/>
            <person name="Zhang J.S."/>
            <person name="Tsai W.C."/>
            <person name="Van de Peer Y."/>
            <person name="Liu Z.J."/>
        </authorList>
    </citation>
    <scope>NUCLEOTIDE SEQUENCE</scope>
    <source>
        <strain evidence="10">CP</strain>
    </source>
</reference>
<dbReference type="InterPro" id="IPR001611">
    <property type="entry name" value="Leu-rich_rpt"/>
</dbReference>
<dbReference type="Gene3D" id="3.80.10.10">
    <property type="entry name" value="Ribonuclease Inhibitor"/>
    <property type="match status" value="1"/>
</dbReference>
<dbReference type="EMBL" id="JAUJYO010000013">
    <property type="protein sequence ID" value="KAK1300010.1"/>
    <property type="molecule type" value="Genomic_DNA"/>
</dbReference>
<dbReference type="EC" id="2.5.1.60" evidence="2 9"/>
<evidence type="ECO:0000313" key="11">
    <source>
        <dbReference type="Proteomes" id="UP001180020"/>
    </source>
</evidence>
<dbReference type="GO" id="GO:0097354">
    <property type="term" value="P:prenylation"/>
    <property type="evidence" value="ECO:0007669"/>
    <property type="project" value="UniProtKB-UniRule"/>
</dbReference>
<dbReference type="InterPro" id="IPR032675">
    <property type="entry name" value="LRR_dom_sf"/>
</dbReference>
<evidence type="ECO:0000256" key="6">
    <source>
        <dbReference type="ARBA" id="ARBA00022737"/>
    </source>
</evidence>
<dbReference type="PROSITE" id="PS51147">
    <property type="entry name" value="PFTA"/>
    <property type="match status" value="5"/>
</dbReference>
<comment type="caution">
    <text evidence="10">The sequence shown here is derived from an EMBL/GenBank/DDBJ whole genome shotgun (WGS) entry which is preliminary data.</text>
</comment>
<protein>
    <recommendedName>
        <fullName evidence="3 9">Geranylgeranyl transferase type-2 subunit alpha</fullName>
        <ecNumber evidence="2 9">2.5.1.60</ecNumber>
    </recommendedName>
    <alternativeName>
        <fullName evidence="7 9">Geranylgeranyl transferase type II subunit alpha</fullName>
    </alternativeName>
</protein>
<comment type="similarity">
    <text evidence="1 9">Belongs to the protein prenyltransferase subunit alpha family.</text>
</comment>
<dbReference type="Pfam" id="PF13516">
    <property type="entry name" value="LRR_6"/>
    <property type="match status" value="2"/>
</dbReference>
<proteinExistence type="inferred from homology"/>
<dbReference type="SUPFAM" id="SSF52058">
    <property type="entry name" value="L domain-like"/>
    <property type="match status" value="1"/>
</dbReference>
<dbReference type="AlphaFoldDB" id="A0AAV9DFN3"/>
<comment type="catalytic activity">
    <reaction evidence="8 9">
        <text>geranylgeranyl diphosphate + L-cysteinyl-[protein] = S-geranylgeranyl-L-cysteinyl-[protein] + diphosphate</text>
        <dbReference type="Rhea" id="RHEA:21240"/>
        <dbReference type="Rhea" id="RHEA-COMP:10131"/>
        <dbReference type="Rhea" id="RHEA-COMP:11537"/>
        <dbReference type="ChEBI" id="CHEBI:29950"/>
        <dbReference type="ChEBI" id="CHEBI:33019"/>
        <dbReference type="ChEBI" id="CHEBI:57533"/>
        <dbReference type="ChEBI" id="CHEBI:86021"/>
        <dbReference type="EC" id="2.5.1.60"/>
    </reaction>
</comment>
<organism evidence="10 11">
    <name type="scientific">Acorus calamus</name>
    <name type="common">Sweet flag</name>
    <dbReference type="NCBI Taxonomy" id="4465"/>
    <lineage>
        <taxon>Eukaryota</taxon>
        <taxon>Viridiplantae</taxon>
        <taxon>Streptophyta</taxon>
        <taxon>Embryophyta</taxon>
        <taxon>Tracheophyta</taxon>
        <taxon>Spermatophyta</taxon>
        <taxon>Magnoliopsida</taxon>
        <taxon>Liliopsida</taxon>
        <taxon>Acoraceae</taxon>
        <taxon>Acorus</taxon>
    </lineage>
</organism>
<evidence type="ECO:0000256" key="8">
    <source>
        <dbReference type="ARBA" id="ARBA00047658"/>
    </source>
</evidence>
<reference evidence="10" key="2">
    <citation type="submission" date="2023-06" db="EMBL/GenBank/DDBJ databases">
        <authorList>
            <person name="Ma L."/>
            <person name="Liu K.-W."/>
            <person name="Li Z."/>
            <person name="Hsiao Y.-Y."/>
            <person name="Qi Y."/>
            <person name="Fu T."/>
            <person name="Tang G."/>
            <person name="Zhang D."/>
            <person name="Sun W.-H."/>
            <person name="Liu D.-K."/>
            <person name="Li Y."/>
            <person name="Chen G.-Z."/>
            <person name="Liu X.-D."/>
            <person name="Liao X.-Y."/>
            <person name="Jiang Y.-T."/>
            <person name="Yu X."/>
            <person name="Hao Y."/>
            <person name="Huang J."/>
            <person name="Zhao X.-W."/>
            <person name="Ke S."/>
            <person name="Chen Y.-Y."/>
            <person name="Wu W.-L."/>
            <person name="Hsu J.-L."/>
            <person name="Lin Y.-F."/>
            <person name="Huang M.-D."/>
            <person name="Li C.-Y."/>
            <person name="Huang L."/>
            <person name="Wang Z.-W."/>
            <person name="Zhao X."/>
            <person name="Zhong W.-Y."/>
            <person name="Peng D.-H."/>
            <person name="Ahmad S."/>
            <person name="Lan S."/>
            <person name="Zhang J.-S."/>
            <person name="Tsai W.-C."/>
            <person name="Van De Peer Y."/>
            <person name="Liu Z.-J."/>
        </authorList>
    </citation>
    <scope>NUCLEOTIDE SEQUENCE</scope>
    <source>
        <strain evidence="10">CP</strain>
        <tissue evidence="10">Leaves</tissue>
    </source>
</reference>
<dbReference type="Proteomes" id="UP001180020">
    <property type="component" value="Unassembled WGS sequence"/>
</dbReference>
<name>A0AAV9DFN3_ACOCL</name>
<evidence type="ECO:0000256" key="1">
    <source>
        <dbReference type="ARBA" id="ARBA00006734"/>
    </source>
</evidence>
<dbReference type="PANTHER" id="PTHR11129:SF2">
    <property type="entry name" value="GERANYLGERANYL TRANSFERASE TYPE-2 SUBUNIT ALPHA"/>
    <property type="match status" value="1"/>
</dbReference>
<dbReference type="PANTHER" id="PTHR11129">
    <property type="entry name" value="PROTEIN FARNESYLTRANSFERASE ALPHA SUBUNIT/RAB GERANYLGERANYL TRANSFERASE ALPHA SUBUNIT"/>
    <property type="match status" value="1"/>
</dbReference>
<dbReference type="GO" id="GO:0005968">
    <property type="term" value="C:Rab-protein geranylgeranyltransferase complex"/>
    <property type="evidence" value="ECO:0007669"/>
    <property type="project" value="TreeGrafter"/>
</dbReference>
<keyword evidence="4 9" id="KW-0637">Prenyltransferase</keyword>
<evidence type="ECO:0000256" key="7">
    <source>
        <dbReference type="ARBA" id="ARBA00031267"/>
    </source>
</evidence>
<evidence type="ECO:0000256" key="2">
    <source>
        <dbReference type="ARBA" id="ARBA00012656"/>
    </source>
</evidence>
<dbReference type="Pfam" id="PF01239">
    <property type="entry name" value="PPTA"/>
    <property type="match status" value="5"/>
</dbReference>
<gene>
    <name evidence="10" type="ORF">QJS10_CPB13g00234</name>
</gene>
<dbReference type="SUPFAM" id="SSF48439">
    <property type="entry name" value="Protein prenylyltransferase"/>
    <property type="match status" value="1"/>
</dbReference>
<dbReference type="GO" id="GO:0004663">
    <property type="term" value="F:Rab geranylgeranyltransferase activity"/>
    <property type="evidence" value="ECO:0007669"/>
    <property type="project" value="UniProtKB-UniRule"/>
</dbReference>
<dbReference type="InterPro" id="IPR002088">
    <property type="entry name" value="Prenyl_trans_a"/>
</dbReference>
<accession>A0AAV9DFN3</accession>
<keyword evidence="6" id="KW-0677">Repeat</keyword>
<dbReference type="PROSITE" id="PS51450">
    <property type="entry name" value="LRR"/>
    <property type="match status" value="2"/>
</dbReference>
<evidence type="ECO:0000313" key="10">
    <source>
        <dbReference type="EMBL" id="KAK1300010.1"/>
    </source>
</evidence>
<dbReference type="Gene3D" id="1.25.40.120">
    <property type="entry name" value="Protein prenylyltransferase"/>
    <property type="match status" value="1"/>
</dbReference>
<evidence type="ECO:0000256" key="3">
    <source>
        <dbReference type="ARBA" id="ARBA00014772"/>
    </source>
</evidence>
<evidence type="ECO:0000256" key="9">
    <source>
        <dbReference type="RuleBase" id="RU367120"/>
    </source>
</evidence>
<sequence>MHGQPRKPARIEDAAVSTAKAEALRNLQTQFIHNHRNQIYTDEAIEVSAKLLEVNPEIYTAWNYRKLAVQNRLGSVAVPEAIKAVLDEELRVAEVALKQNPKAYGAWHHRKWVLKKGHSSIDRELRLLGLLLKLDGRNFHGWNHMRFIYGLKNVSEEEELKFSTDKIYSNFSNYSAWHNRSVILFKLLKEKAVQKEVLSEEYEFIHNAIFTDPDDQSGWFYHRWLLNQTITPENVLLIGSWPINGSELVLSTDRNNIGCTPVFLTSHHLKYVLHTGSLPIILYFSQPLKGLNSSTVTVESILGTNGHLDWRPVSMNNSGESHSWMTYVEIPDLGSHDAKQTFTVNFGNSEGIISTNCSSCIYPFQFQFTVDWSYTGSEWTERNVGAEVVDWKDENFNSDTLPHDLSDVLISLDQLRISKDNEATFSKWHLDTLSNEIDLFRDLSSDGSCKIANLTLARLLIAKDMVSHGFPVTGKRIHSQEVLDLFDGLMKMDPPHSQYYKDEHSLVLMDQITSDKEKLRKLCTHYRMPSSSSHAQYVCLQLNRLSLSRIGFFERLLWVQMLDLSHNEVRSIEGLEAMQLLCCLNLSNNKIRSFSALGPLRLIKSLRVLDISNNEIGAHSTDSTRYTWPSPLSHNTEEYMKDVEQTAHWEAILLFKGLILTQLDVKGNAIADESLQALLPRVLPTLKWLDRVEL</sequence>
<dbReference type="FunFam" id="1.25.40.120:FF:000035">
    <property type="entry name" value="Geranylgeranyl transferase type-2 subunit alpha"/>
    <property type="match status" value="1"/>
</dbReference>
<keyword evidence="5 9" id="KW-0808">Transferase</keyword>
<comment type="function">
    <text evidence="9">Catalyzes the transfer of a geranyl-geranyl moiety from geranyl-geranyl pyrophosphate to cysteines occuring in specific C-terminal amino acid sequences.</text>
</comment>
<keyword evidence="11" id="KW-1185">Reference proteome</keyword>
<evidence type="ECO:0000256" key="5">
    <source>
        <dbReference type="ARBA" id="ARBA00022679"/>
    </source>
</evidence>